<evidence type="ECO:0000256" key="5">
    <source>
        <dbReference type="ARBA" id="ARBA00023288"/>
    </source>
</evidence>
<dbReference type="HOGENOM" id="CLU_031285_4_0_11"/>
<keyword evidence="4" id="KW-0564">Palmitate</keyword>
<feature type="signal peptide" evidence="6">
    <location>
        <begin position="1"/>
        <end position="29"/>
    </location>
</feature>
<dbReference type="InParanoid" id="C7QB50"/>
<gene>
    <name evidence="7" type="ordered locus">Caci_7516</name>
</gene>
<name>C7QB50_CATAD</name>
<evidence type="ECO:0000256" key="3">
    <source>
        <dbReference type="ARBA" id="ARBA00023136"/>
    </source>
</evidence>
<dbReference type="PANTHER" id="PTHR43649">
    <property type="entry name" value="ARABINOSE-BINDING PROTEIN-RELATED"/>
    <property type="match status" value="1"/>
</dbReference>
<keyword evidence="8" id="KW-1185">Reference proteome</keyword>
<dbReference type="EMBL" id="CP001700">
    <property type="protein sequence ID" value="ACU76341.1"/>
    <property type="molecule type" value="Genomic_DNA"/>
</dbReference>
<dbReference type="Proteomes" id="UP000000851">
    <property type="component" value="Chromosome"/>
</dbReference>
<dbReference type="eggNOG" id="COG1653">
    <property type="taxonomic scope" value="Bacteria"/>
</dbReference>
<feature type="chain" id="PRO_5039595792" evidence="6">
    <location>
        <begin position="30"/>
        <end position="452"/>
    </location>
</feature>
<evidence type="ECO:0000256" key="4">
    <source>
        <dbReference type="ARBA" id="ARBA00023139"/>
    </source>
</evidence>
<dbReference type="PROSITE" id="PS51257">
    <property type="entry name" value="PROKAR_LIPOPROTEIN"/>
    <property type="match status" value="1"/>
</dbReference>
<proteinExistence type="predicted"/>
<dbReference type="Gene3D" id="3.40.190.10">
    <property type="entry name" value="Periplasmic binding protein-like II"/>
    <property type="match status" value="1"/>
</dbReference>
<dbReference type="InterPro" id="IPR050490">
    <property type="entry name" value="Bact_solute-bd_prot1"/>
</dbReference>
<evidence type="ECO:0000313" key="8">
    <source>
        <dbReference type="Proteomes" id="UP000000851"/>
    </source>
</evidence>
<dbReference type="STRING" id="479433.Caci_7516"/>
<evidence type="ECO:0000256" key="2">
    <source>
        <dbReference type="ARBA" id="ARBA00022729"/>
    </source>
</evidence>
<dbReference type="KEGG" id="cai:Caci_7516"/>
<dbReference type="OrthoDB" id="3225049at2"/>
<keyword evidence="5" id="KW-0449">Lipoprotein</keyword>
<organism evidence="7 8">
    <name type="scientific">Catenulispora acidiphila (strain DSM 44928 / JCM 14897 / NBRC 102108 / NRRL B-24433 / ID139908)</name>
    <dbReference type="NCBI Taxonomy" id="479433"/>
    <lineage>
        <taxon>Bacteria</taxon>
        <taxon>Bacillati</taxon>
        <taxon>Actinomycetota</taxon>
        <taxon>Actinomycetes</taxon>
        <taxon>Catenulisporales</taxon>
        <taxon>Catenulisporaceae</taxon>
        <taxon>Catenulispora</taxon>
    </lineage>
</organism>
<sequence length="452" mass="47185" precursor="true">MRTVTPRTARSLCAVAVAAGVAISGSACSSSSSSSSGASTSKNAAAAGTINVWIRGAGDSPKAYQKIFDAFTAQTGIKVTIGKATLTDFETALTAAASAHQLPDMVVDDAAQMGSFVSQGIVLPVAKSSFTGADQLTDQSWASATDLKGQVYAVPFSAQANVLLIRKDWLDKLGLQPPKSWDDLAKVAQAFTAKDPDGDGKNDTYGLAVPGSTSRGYTSWFWSTFLYSAGGDYLKAGGGKFTATVGSPQAVSSAQFLEDQVCKNKDVQPSALGDDTTATNKAFQTGVAGMYLTGPYAYATMDATAVKGKYIVVAPPTGPDGTAGTLAEGTDIFTMADSKQDEVTKLEEFMVTPDAQKLGMSAVPTATIVRLPVNKTVDASAVHGDDPRWQLAQQVYSSSGHYEYDNAPNWTQLRQKMSDDLNKLLSSCGNVQTAMTSMNADVAALLKQQGVG</sequence>
<protein>
    <submittedName>
        <fullName evidence="7">Extracellular solute-binding protein family 1</fullName>
    </submittedName>
</protein>
<dbReference type="SUPFAM" id="SSF53850">
    <property type="entry name" value="Periplasmic binding protein-like II"/>
    <property type="match status" value="1"/>
</dbReference>
<accession>C7QB50</accession>
<evidence type="ECO:0000313" key="7">
    <source>
        <dbReference type="EMBL" id="ACU76341.1"/>
    </source>
</evidence>
<dbReference type="InterPro" id="IPR006059">
    <property type="entry name" value="SBP"/>
</dbReference>
<dbReference type="Pfam" id="PF01547">
    <property type="entry name" value="SBP_bac_1"/>
    <property type="match status" value="1"/>
</dbReference>
<keyword evidence="1" id="KW-1003">Cell membrane</keyword>
<dbReference type="CDD" id="cd13585">
    <property type="entry name" value="PBP2_TMBP_like"/>
    <property type="match status" value="1"/>
</dbReference>
<dbReference type="AlphaFoldDB" id="C7QB50"/>
<keyword evidence="3" id="KW-0472">Membrane</keyword>
<evidence type="ECO:0000256" key="6">
    <source>
        <dbReference type="SAM" id="SignalP"/>
    </source>
</evidence>
<dbReference type="PANTHER" id="PTHR43649:SF33">
    <property type="entry name" value="POLYGALACTURONAN_RHAMNOGALACTURONAN-BINDING PROTEIN YTCQ"/>
    <property type="match status" value="1"/>
</dbReference>
<evidence type="ECO:0000256" key="1">
    <source>
        <dbReference type="ARBA" id="ARBA00022475"/>
    </source>
</evidence>
<reference evidence="7 8" key="1">
    <citation type="journal article" date="2009" name="Stand. Genomic Sci.">
        <title>Complete genome sequence of Catenulispora acidiphila type strain (ID 139908).</title>
        <authorList>
            <person name="Copeland A."/>
            <person name="Lapidus A."/>
            <person name="Glavina Del Rio T."/>
            <person name="Nolan M."/>
            <person name="Lucas S."/>
            <person name="Chen F."/>
            <person name="Tice H."/>
            <person name="Cheng J.F."/>
            <person name="Bruce D."/>
            <person name="Goodwin L."/>
            <person name="Pitluck S."/>
            <person name="Mikhailova N."/>
            <person name="Pati A."/>
            <person name="Ivanova N."/>
            <person name="Mavromatis K."/>
            <person name="Chen A."/>
            <person name="Palaniappan K."/>
            <person name="Chain P."/>
            <person name="Land M."/>
            <person name="Hauser L."/>
            <person name="Chang Y.J."/>
            <person name="Jeffries C.D."/>
            <person name="Chertkov O."/>
            <person name="Brettin T."/>
            <person name="Detter J.C."/>
            <person name="Han C."/>
            <person name="Ali Z."/>
            <person name="Tindall B.J."/>
            <person name="Goker M."/>
            <person name="Bristow J."/>
            <person name="Eisen J.A."/>
            <person name="Markowitz V."/>
            <person name="Hugenholtz P."/>
            <person name="Kyrpides N.C."/>
            <person name="Klenk H.P."/>
        </authorList>
    </citation>
    <scope>NUCLEOTIDE SEQUENCE [LARGE SCALE GENOMIC DNA]</scope>
    <source>
        <strain evidence="8">DSM 44928 / JCM 14897 / NBRC 102108 / NRRL B-24433 / ID139908</strain>
    </source>
</reference>
<keyword evidence="2 6" id="KW-0732">Signal</keyword>